<evidence type="ECO:0000313" key="2">
    <source>
        <dbReference type="Proteomes" id="UP000002028"/>
    </source>
</evidence>
<reference evidence="1 2" key="1">
    <citation type="journal article" date="2010" name="Stand. Genomic Sci.">
        <title>Complete genome sequence of Spirosoma linguale type strain (1).</title>
        <authorList>
            <person name="Lail K."/>
            <person name="Sikorski J."/>
            <person name="Saunders E."/>
            <person name="Lapidus A."/>
            <person name="Glavina Del Rio T."/>
            <person name="Copeland A."/>
            <person name="Tice H."/>
            <person name="Cheng J.-F."/>
            <person name="Lucas S."/>
            <person name="Nolan M."/>
            <person name="Bruce D."/>
            <person name="Goodwin L."/>
            <person name="Pitluck S."/>
            <person name="Ivanova N."/>
            <person name="Mavromatis K."/>
            <person name="Ovchinnikova G."/>
            <person name="Pati A."/>
            <person name="Chen A."/>
            <person name="Palaniappan K."/>
            <person name="Land M."/>
            <person name="Hauser L."/>
            <person name="Chang Y.-J."/>
            <person name="Jeffries C.D."/>
            <person name="Chain P."/>
            <person name="Brettin T."/>
            <person name="Detter J.C."/>
            <person name="Schuetze A."/>
            <person name="Rohde M."/>
            <person name="Tindall B.J."/>
            <person name="Goeker M."/>
            <person name="Bristow J."/>
            <person name="Eisen J.A."/>
            <person name="Markowitz V."/>
            <person name="Hugenholtz P."/>
            <person name="Kyrpides N.C."/>
            <person name="Klenk H.-P."/>
            <person name="Chen F."/>
        </authorList>
    </citation>
    <scope>NUCLEOTIDE SEQUENCE [LARGE SCALE GENOMIC DNA]</scope>
    <source>
        <strain evidence="2">ATCC 33905 / DSM 74 / LMG 10896 / Claus 1</strain>
    </source>
</reference>
<dbReference type="AlphaFoldDB" id="D2QCC5"/>
<dbReference type="EMBL" id="CP001769">
    <property type="protein sequence ID" value="ADB36236.1"/>
    <property type="molecule type" value="Genomic_DNA"/>
</dbReference>
<name>D2QCC5_SPILD</name>
<evidence type="ECO:0000313" key="1">
    <source>
        <dbReference type="EMBL" id="ADB36236.1"/>
    </source>
</evidence>
<dbReference type="HOGENOM" id="CLU_2620255_0_0_10"/>
<organism evidence="1 2">
    <name type="scientific">Spirosoma linguale (strain ATCC 33905 / DSM 74 / LMG 10896 / Claus 1)</name>
    <dbReference type="NCBI Taxonomy" id="504472"/>
    <lineage>
        <taxon>Bacteria</taxon>
        <taxon>Pseudomonadati</taxon>
        <taxon>Bacteroidota</taxon>
        <taxon>Cytophagia</taxon>
        <taxon>Cytophagales</taxon>
        <taxon>Cytophagaceae</taxon>
        <taxon>Spirosoma</taxon>
    </lineage>
</organism>
<proteinExistence type="predicted"/>
<dbReference type="KEGG" id="sli:Slin_0171"/>
<protein>
    <submittedName>
        <fullName evidence="1">Uncharacterized protein</fullName>
    </submittedName>
</protein>
<gene>
    <name evidence="1" type="ordered locus">Slin_0171</name>
</gene>
<dbReference type="Proteomes" id="UP000002028">
    <property type="component" value="Chromosome"/>
</dbReference>
<sequence>MLNNFQIFTMNINWLVFSFSRYPTKFINNQKRTDIILSPFSSSANKLIKLHCNANSVKNGSISLRCIVYINSINVILS</sequence>
<accession>D2QCC5</accession>
<keyword evidence="2" id="KW-1185">Reference proteome</keyword>